<dbReference type="PANTHER" id="PTHR39398">
    <property type="entry name" value="YALI0F14311P"/>
    <property type="match status" value="1"/>
</dbReference>
<feature type="compositionally biased region" description="Polar residues" evidence="1">
    <location>
        <begin position="350"/>
        <end position="369"/>
    </location>
</feature>
<dbReference type="EMBL" id="PJQL01001889">
    <property type="protein sequence ID" value="RCH86339.1"/>
    <property type="molecule type" value="Genomic_DNA"/>
</dbReference>
<feature type="domain" description="CSN8/PSMD8/EIF3K" evidence="2">
    <location>
        <begin position="207"/>
        <end position="270"/>
    </location>
</feature>
<name>A0A367J935_RHIAZ</name>
<dbReference type="Pfam" id="PF10075">
    <property type="entry name" value="CSN8_PSD8_EIF3K"/>
    <property type="match status" value="1"/>
</dbReference>
<evidence type="ECO:0000259" key="2">
    <source>
        <dbReference type="Pfam" id="PF10075"/>
    </source>
</evidence>
<comment type="caution">
    <text evidence="3">The sequence shown here is derived from an EMBL/GenBank/DDBJ whole genome shotgun (WGS) entry which is preliminary data.</text>
</comment>
<dbReference type="AlphaFoldDB" id="A0A367J935"/>
<proteinExistence type="predicted"/>
<feature type="region of interest" description="Disordered" evidence="1">
    <location>
        <begin position="319"/>
        <end position="369"/>
    </location>
</feature>
<dbReference type="STRING" id="86630.A0A367J935"/>
<dbReference type="OrthoDB" id="2100128at2759"/>
<accession>A0A367J935</accession>
<organism evidence="3 4">
    <name type="scientific">Rhizopus azygosporus</name>
    <name type="common">Rhizopus microsporus var. azygosporus</name>
    <dbReference type="NCBI Taxonomy" id="86630"/>
    <lineage>
        <taxon>Eukaryota</taxon>
        <taxon>Fungi</taxon>
        <taxon>Fungi incertae sedis</taxon>
        <taxon>Mucoromycota</taxon>
        <taxon>Mucoromycotina</taxon>
        <taxon>Mucoromycetes</taxon>
        <taxon>Mucorales</taxon>
        <taxon>Mucorineae</taxon>
        <taxon>Rhizopodaceae</taxon>
        <taxon>Rhizopus</taxon>
    </lineage>
</organism>
<protein>
    <recommendedName>
        <fullName evidence="2">CSN8/PSMD8/EIF3K domain-containing protein</fullName>
    </recommendedName>
</protein>
<dbReference type="PANTHER" id="PTHR39398:SF1">
    <property type="entry name" value="CSN8_PSMD8_EIF3K DOMAIN-CONTAINING PROTEIN"/>
    <property type="match status" value="1"/>
</dbReference>
<evidence type="ECO:0000256" key="1">
    <source>
        <dbReference type="SAM" id="MobiDB-lite"/>
    </source>
</evidence>
<reference evidence="3 4" key="1">
    <citation type="journal article" date="2018" name="G3 (Bethesda)">
        <title>Phylogenetic and Phylogenomic Definition of Rhizopus Species.</title>
        <authorList>
            <person name="Gryganskyi A.P."/>
            <person name="Golan J."/>
            <person name="Dolatabadi S."/>
            <person name="Mondo S."/>
            <person name="Robb S."/>
            <person name="Idnurm A."/>
            <person name="Muszewska A."/>
            <person name="Steczkiewicz K."/>
            <person name="Masonjones S."/>
            <person name="Liao H.L."/>
            <person name="Gajdeczka M.T."/>
            <person name="Anike F."/>
            <person name="Vuek A."/>
            <person name="Anishchenko I.M."/>
            <person name="Voigt K."/>
            <person name="de Hoog G.S."/>
            <person name="Smith M.E."/>
            <person name="Heitman J."/>
            <person name="Vilgalys R."/>
            <person name="Stajich J.E."/>
        </authorList>
    </citation>
    <scope>NUCLEOTIDE SEQUENCE [LARGE SCALE GENOMIC DNA]</scope>
    <source>
        <strain evidence="3 4">CBS 357.93</strain>
    </source>
</reference>
<dbReference type="Proteomes" id="UP000252139">
    <property type="component" value="Unassembled WGS sequence"/>
</dbReference>
<evidence type="ECO:0000313" key="3">
    <source>
        <dbReference type="EMBL" id="RCH86339.1"/>
    </source>
</evidence>
<keyword evidence="4" id="KW-1185">Reference proteome</keyword>
<dbReference type="InterPro" id="IPR033464">
    <property type="entry name" value="CSN8_PSD8_EIF3K"/>
</dbReference>
<gene>
    <name evidence="3" type="ORF">CU097_007522</name>
</gene>
<dbReference type="Gene3D" id="1.25.40.990">
    <property type="match status" value="1"/>
</dbReference>
<sequence length="405" mass="47166">MSNLSQLLTIKLWEEIEFDQYSSKSKRNWEIEEQKLRELQALPPLSRTDPSNMNVKSLRDLDLQQQLWDYIMNRIWNLDKPECKESWESIVFDFRKLREGIVASYWSNGDIGFAIQVFEWSVNAALKAQNFEEMFKCLRGLVDELYPLKDSAKKTYFTVLDTLYFCCYLKDMKVVINRLELMKDIDTKETKFVKKLIHCIFVSENPLKYFELYQHAPYLTYKVIMEHYHDTIRARAIRTLRKAYLSVSLKWAKCWLGLEQEVDVVPCINKLIPCIDRVDVDRQIVYFIKSVRKKPVTANDAQGTSTASPKMAATSTVQAAKPRTMPNSPIASFTESSTRESPERSYASPIMNTPQQQKVPSMPSLTTRNNKAMNEPVMMTDSEKIALYEKKMRTILDSLSSGDWN</sequence>
<evidence type="ECO:0000313" key="4">
    <source>
        <dbReference type="Proteomes" id="UP000252139"/>
    </source>
</evidence>